<feature type="compositionally biased region" description="Low complexity" evidence="6">
    <location>
        <begin position="176"/>
        <end position="195"/>
    </location>
</feature>
<dbReference type="GO" id="GO:0030276">
    <property type="term" value="F:clathrin binding"/>
    <property type="evidence" value="ECO:0007669"/>
    <property type="project" value="TreeGrafter"/>
</dbReference>
<feature type="compositionally biased region" description="Acidic residues" evidence="6">
    <location>
        <begin position="246"/>
        <end position="259"/>
    </location>
</feature>
<keyword evidence="4" id="KW-0968">Cytoplasmic vesicle</keyword>
<evidence type="ECO:0000313" key="9">
    <source>
        <dbReference type="Proteomes" id="UP001085076"/>
    </source>
</evidence>
<dbReference type="GO" id="GO:0005886">
    <property type="term" value="C:plasma membrane"/>
    <property type="evidence" value="ECO:0007669"/>
    <property type="project" value="TreeGrafter"/>
</dbReference>
<proteinExistence type="predicted"/>
<dbReference type="PANTHER" id="PTHR12276:SF95">
    <property type="entry name" value="ENTH_VHS FAMILY PROTEIN"/>
    <property type="match status" value="1"/>
</dbReference>
<keyword evidence="5" id="KW-0175">Coiled coil</keyword>
<dbReference type="PROSITE" id="PS50942">
    <property type="entry name" value="ENTH"/>
    <property type="match status" value="1"/>
</dbReference>
<evidence type="ECO:0000256" key="4">
    <source>
        <dbReference type="ARBA" id="ARBA00023329"/>
    </source>
</evidence>
<sequence>MFLSEMRKQASSYLQDKYKTAKLALTDVTPAELLTEEATNNEPRGPDAKTMTKISEAAFDEEDYWRIVDVLHRRLRTLNQREWRQSYKALVLLEFLITHGPEETCDEFHCNINVIQEIGYMNHTDEKGFNWGACMKSKSERILELLNDKEKLREARDKALKISKEIRGFGNLIVSPSSSKSRTSSVGSCSSGSPKFNEEFDEHNSTHDKQETQERSTLKLDKMLQGLHLWEQHPLSEKHSLLESTKEDEDEVEDEDDGLDDSHCGFHSRPVRYRSISNLGRGTKKKVVRQMSLGV</sequence>
<dbReference type="GO" id="GO:0005794">
    <property type="term" value="C:Golgi apparatus"/>
    <property type="evidence" value="ECO:0007669"/>
    <property type="project" value="UniProtKB-SubCell"/>
</dbReference>
<feature type="compositionally biased region" description="Basic and acidic residues" evidence="6">
    <location>
        <begin position="196"/>
        <end position="215"/>
    </location>
</feature>
<dbReference type="InterPro" id="IPR008942">
    <property type="entry name" value="ENTH_VHS"/>
</dbReference>
<evidence type="ECO:0000256" key="5">
    <source>
        <dbReference type="SAM" id="Coils"/>
    </source>
</evidence>
<dbReference type="Pfam" id="PF01417">
    <property type="entry name" value="ENTH"/>
    <property type="match status" value="1"/>
</dbReference>
<dbReference type="SUPFAM" id="SSF48464">
    <property type="entry name" value="ENTH/VHS domain"/>
    <property type="match status" value="1"/>
</dbReference>
<gene>
    <name evidence="8" type="ORF">J5N97_028843</name>
</gene>
<dbReference type="SMART" id="SM00273">
    <property type="entry name" value="ENTH"/>
    <property type="match status" value="1"/>
</dbReference>
<dbReference type="Proteomes" id="UP001085076">
    <property type="component" value="Miscellaneous, Linkage group lg09"/>
</dbReference>
<keyword evidence="9" id="KW-1185">Reference proteome</keyword>
<protein>
    <recommendedName>
        <fullName evidence="7">ENTH domain-containing protein</fullName>
    </recommendedName>
</protein>
<reference evidence="8" key="2">
    <citation type="journal article" date="2022" name="Hortic Res">
        <title>The genome of Dioscorea zingiberensis sheds light on the biosynthesis, origin and evolution of the medicinally important diosgenin saponins.</title>
        <authorList>
            <person name="Li Y."/>
            <person name="Tan C."/>
            <person name="Li Z."/>
            <person name="Guo J."/>
            <person name="Li S."/>
            <person name="Chen X."/>
            <person name="Wang C."/>
            <person name="Dai X."/>
            <person name="Yang H."/>
            <person name="Song W."/>
            <person name="Hou L."/>
            <person name="Xu J."/>
            <person name="Tong Z."/>
            <person name="Xu A."/>
            <person name="Yuan X."/>
            <person name="Wang W."/>
            <person name="Yang Q."/>
            <person name="Chen L."/>
            <person name="Sun Z."/>
            <person name="Wang K."/>
            <person name="Pan B."/>
            <person name="Chen J."/>
            <person name="Bao Y."/>
            <person name="Liu F."/>
            <person name="Qi X."/>
            <person name="Gang D.R."/>
            <person name="Wen J."/>
            <person name="Li J."/>
        </authorList>
    </citation>
    <scope>NUCLEOTIDE SEQUENCE</scope>
    <source>
        <strain evidence="8">Dzin_1.0</strain>
    </source>
</reference>
<evidence type="ECO:0000259" key="7">
    <source>
        <dbReference type="PROSITE" id="PS50942"/>
    </source>
</evidence>
<dbReference type="GO" id="GO:0005768">
    <property type="term" value="C:endosome"/>
    <property type="evidence" value="ECO:0007669"/>
    <property type="project" value="TreeGrafter"/>
</dbReference>
<name>A0A9D5H560_9LILI</name>
<dbReference type="GO" id="GO:0006897">
    <property type="term" value="P:endocytosis"/>
    <property type="evidence" value="ECO:0007669"/>
    <property type="project" value="TreeGrafter"/>
</dbReference>
<reference evidence="8" key="1">
    <citation type="submission" date="2021-03" db="EMBL/GenBank/DDBJ databases">
        <authorList>
            <person name="Li Z."/>
            <person name="Yang C."/>
        </authorList>
    </citation>
    <scope>NUCLEOTIDE SEQUENCE</scope>
    <source>
        <strain evidence="8">Dzin_1.0</strain>
        <tissue evidence="8">Leaf</tissue>
    </source>
</reference>
<dbReference type="GO" id="GO:0030125">
    <property type="term" value="C:clathrin vesicle coat"/>
    <property type="evidence" value="ECO:0007669"/>
    <property type="project" value="TreeGrafter"/>
</dbReference>
<dbReference type="AlphaFoldDB" id="A0A9D5H560"/>
<dbReference type="PANTHER" id="PTHR12276">
    <property type="entry name" value="EPSIN/ENT-RELATED"/>
    <property type="match status" value="1"/>
</dbReference>
<dbReference type="GO" id="GO:0005543">
    <property type="term" value="F:phospholipid binding"/>
    <property type="evidence" value="ECO:0007669"/>
    <property type="project" value="TreeGrafter"/>
</dbReference>
<keyword evidence="3" id="KW-0333">Golgi apparatus</keyword>
<dbReference type="InterPro" id="IPR013809">
    <property type="entry name" value="ENTH"/>
</dbReference>
<evidence type="ECO:0000313" key="8">
    <source>
        <dbReference type="EMBL" id="KAJ0963721.1"/>
    </source>
</evidence>
<dbReference type="CDD" id="cd03571">
    <property type="entry name" value="ENTH"/>
    <property type="match status" value="1"/>
</dbReference>
<accession>A0A9D5H560</accession>
<comment type="caution">
    <text evidence="8">The sequence shown here is derived from an EMBL/GenBank/DDBJ whole genome shotgun (WGS) entry which is preliminary data.</text>
</comment>
<dbReference type="OrthoDB" id="4033880at2759"/>
<organism evidence="8 9">
    <name type="scientific">Dioscorea zingiberensis</name>
    <dbReference type="NCBI Taxonomy" id="325984"/>
    <lineage>
        <taxon>Eukaryota</taxon>
        <taxon>Viridiplantae</taxon>
        <taxon>Streptophyta</taxon>
        <taxon>Embryophyta</taxon>
        <taxon>Tracheophyta</taxon>
        <taxon>Spermatophyta</taxon>
        <taxon>Magnoliopsida</taxon>
        <taxon>Liliopsida</taxon>
        <taxon>Dioscoreales</taxon>
        <taxon>Dioscoreaceae</taxon>
        <taxon>Dioscorea</taxon>
    </lineage>
</organism>
<evidence type="ECO:0000256" key="2">
    <source>
        <dbReference type="ARBA" id="ARBA00004555"/>
    </source>
</evidence>
<feature type="coiled-coil region" evidence="5">
    <location>
        <begin position="135"/>
        <end position="162"/>
    </location>
</feature>
<feature type="region of interest" description="Disordered" evidence="6">
    <location>
        <begin position="176"/>
        <end position="215"/>
    </location>
</feature>
<comment type="subcellular location">
    <subcellularLocation>
        <location evidence="1">Cytoplasmic vesicle</location>
        <location evidence="1">Clathrin-coated vesicle</location>
    </subcellularLocation>
    <subcellularLocation>
        <location evidence="2">Golgi apparatus</location>
    </subcellularLocation>
</comment>
<dbReference type="Gene3D" id="1.25.40.90">
    <property type="match status" value="1"/>
</dbReference>
<evidence type="ECO:0000256" key="6">
    <source>
        <dbReference type="SAM" id="MobiDB-lite"/>
    </source>
</evidence>
<evidence type="ECO:0000256" key="1">
    <source>
        <dbReference type="ARBA" id="ARBA00004132"/>
    </source>
</evidence>
<evidence type="ECO:0000256" key="3">
    <source>
        <dbReference type="ARBA" id="ARBA00023034"/>
    </source>
</evidence>
<dbReference type="EMBL" id="JAGGNH010000009">
    <property type="protein sequence ID" value="KAJ0963721.1"/>
    <property type="molecule type" value="Genomic_DNA"/>
</dbReference>
<feature type="region of interest" description="Disordered" evidence="6">
    <location>
        <begin position="241"/>
        <end position="267"/>
    </location>
</feature>
<feature type="domain" description="ENTH" evidence="7">
    <location>
        <begin position="23"/>
        <end position="156"/>
    </location>
</feature>